<protein>
    <submittedName>
        <fullName evidence="2">Nucleoside-diphosphate-sugar pyrophosphorylase family protein</fullName>
    </submittedName>
</protein>
<dbReference type="InParanoid" id="L0AB10"/>
<dbReference type="CDD" id="cd04181">
    <property type="entry name" value="NTP_transferase"/>
    <property type="match status" value="1"/>
</dbReference>
<dbReference type="RefSeq" id="WP_015232128.1">
    <property type="nucleotide sequence ID" value="NC_019791.1"/>
</dbReference>
<proteinExistence type="predicted"/>
<gene>
    <name evidence="2" type="ordered locus">Calag_0463</name>
</gene>
<organism evidence="2 3">
    <name type="scientific">Caldisphaera lagunensis (strain DSM 15908 / JCM 11604 / ANMR 0165 / IC-154)</name>
    <dbReference type="NCBI Taxonomy" id="1056495"/>
    <lineage>
        <taxon>Archaea</taxon>
        <taxon>Thermoproteota</taxon>
        <taxon>Thermoprotei</taxon>
        <taxon>Acidilobales</taxon>
        <taxon>Caldisphaeraceae</taxon>
        <taxon>Caldisphaera</taxon>
    </lineage>
</organism>
<dbReference type="InterPro" id="IPR029044">
    <property type="entry name" value="Nucleotide-diphossugar_trans"/>
</dbReference>
<dbReference type="PANTHER" id="PTHR22572">
    <property type="entry name" value="SUGAR-1-PHOSPHATE GUANYL TRANSFERASE"/>
    <property type="match status" value="1"/>
</dbReference>
<reference evidence="3" key="1">
    <citation type="submission" date="2012-03" db="EMBL/GenBank/DDBJ databases">
        <title>Complete genome of Caldisphaera lagunensis DSM 15908.</title>
        <authorList>
            <person name="Lucas S."/>
            <person name="Copeland A."/>
            <person name="Lapidus A."/>
            <person name="Glavina del Rio T."/>
            <person name="Dalin E."/>
            <person name="Tice H."/>
            <person name="Bruce D."/>
            <person name="Goodwin L."/>
            <person name="Pitluck S."/>
            <person name="Peters L."/>
            <person name="Mikhailova N."/>
            <person name="Teshima H."/>
            <person name="Kyrpides N."/>
            <person name="Mavromatis K."/>
            <person name="Ivanova N."/>
            <person name="Brettin T."/>
            <person name="Detter J.C."/>
            <person name="Han C."/>
            <person name="Larimer F."/>
            <person name="Land M."/>
            <person name="Hauser L."/>
            <person name="Markowitz V."/>
            <person name="Cheng J.-F."/>
            <person name="Hugenholtz P."/>
            <person name="Woyke T."/>
            <person name="Wu D."/>
            <person name="Spring S."/>
            <person name="Schroeder M."/>
            <person name="Brambilla E."/>
            <person name="Klenk H.-P."/>
            <person name="Eisen J.A."/>
        </authorList>
    </citation>
    <scope>NUCLEOTIDE SEQUENCE [LARGE SCALE GENOMIC DNA]</scope>
    <source>
        <strain evidence="3">DSM 15908 / JCM 11604 / IC-154</strain>
    </source>
</reference>
<dbReference type="GeneID" id="14211723"/>
<sequence>MSLALILAGGYGKRLRPLTLDKPKPLVPINERPLIVYQLEWLKHYDIDEIALLAGYHKEKLIEELGSGSKYGVSISYVIEDEPLGTGGALKKAAHIYKNHEKFLVTNGDIITNIDPNIILSSLKGNIIAAMAVVPLRSPYGVLDIDNNGYVKGFKEKPLLYDYWINAGIYAFKPEIINYLPDKGDIETTTFPKLSSEGKMIAIKFEIPKYYWRSIDTHKDLEEASDEINRMGGLFK</sequence>
<keyword evidence="3" id="KW-1185">Reference proteome</keyword>
<dbReference type="eggNOG" id="arCOG00663">
    <property type="taxonomic scope" value="Archaea"/>
</dbReference>
<dbReference type="STRING" id="1056495.Calag_0463"/>
<dbReference type="FunCoup" id="L0AB10">
    <property type="interactions" value="2"/>
</dbReference>
<dbReference type="SUPFAM" id="SSF53448">
    <property type="entry name" value="Nucleotide-diphospho-sugar transferases"/>
    <property type="match status" value="1"/>
</dbReference>
<evidence type="ECO:0000313" key="2">
    <source>
        <dbReference type="EMBL" id="AFZ70230.1"/>
    </source>
</evidence>
<dbReference type="HOGENOM" id="CLU_029499_2_2_2"/>
<dbReference type="Gene3D" id="3.90.550.10">
    <property type="entry name" value="Spore Coat Polysaccharide Biosynthesis Protein SpsA, Chain A"/>
    <property type="match status" value="1"/>
</dbReference>
<dbReference type="OrthoDB" id="15372at2157"/>
<evidence type="ECO:0000313" key="3">
    <source>
        <dbReference type="Proteomes" id="UP000010469"/>
    </source>
</evidence>
<name>L0AB10_CALLD</name>
<dbReference type="Proteomes" id="UP000010469">
    <property type="component" value="Chromosome"/>
</dbReference>
<dbReference type="InterPro" id="IPR005835">
    <property type="entry name" value="NTP_transferase_dom"/>
</dbReference>
<evidence type="ECO:0000259" key="1">
    <source>
        <dbReference type="Pfam" id="PF00483"/>
    </source>
</evidence>
<dbReference type="KEGG" id="clg:Calag_0463"/>
<dbReference type="Pfam" id="PF00483">
    <property type="entry name" value="NTP_transferase"/>
    <property type="match status" value="1"/>
</dbReference>
<dbReference type="EMBL" id="CP003378">
    <property type="protein sequence ID" value="AFZ70230.1"/>
    <property type="molecule type" value="Genomic_DNA"/>
</dbReference>
<feature type="domain" description="Nucleotidyl transferase" evidence="1">
    <location>
        <begin position="4"/>
        <end position="228"/>
    </location>
</feature>
<dbReference type="InterPro" id="IPR050486">
    <property type="entry name" value="Mannose-1P_guanyltransferase"/>
</dbReference>
<accession>L0AB10</accession>
<dbReference type="AlphaFoldDB" id="L0AB10"/>